<feature type="region of interest" description="Disordered" evidence="1">
    <location>
        <begin position="262"/>
        <end position="282"/>
    </location>
</feature>
<name>A0A6J5PXJ4_9CAUD</name>
<accession>A0A6J5PXJ4</accession>
<evidence type="ECO:0000256" key="1">
    <source>
        <dbReference type="SAM" id="MobiDB-lite"/>
    </source>
</evidence>
<sequence length="317" mass="35293">MNLNDLLALMLQIQKKAGYFNMKHILEFSSWAILESDDFKVYTLSNKPNYIYRRAGKDSNNNPKWQYQEKTTSDKTLWHDVENEESIKTLTSQYKTNLSKSQSSTGSLLTTMTSQYADNLAKSKASNDSLAKPKDSLPSTADPRDYWTLIAIIACESYTTHPQGMADVAQSIYNRFNLPDKLYGKSIADIIVSAGQYEPVTVGKANGAKWNSVNSKELAIQVYMKTKGFDRALAVTAIDAAIKAQKDSAYITNAKQHVGSRTEFLASKPSSSGAKGPVERSPSDRHNTFFWNYAGRTNYYDTKLLAATPKPDSVKVG</sequence>
<evidence type="ECO:0000313" key="3">
    <source>
        <dbReference type="EMBL" id="CAB4193768.1"/>
    </source>
</evidence>
<reference evidence="2" key="1">
    <citation type="submission" date="2020-05" db="EMBL/GenBank/DDBJ databases">
        <authorList>
            <person name="Chiriac C."/>
            <person name="Salcher M."/>
            <person name="Ghai R."/>
            <person name="Kavagutti S V."/>
        </authorList>
    </citation>
    <scope>NUCLEOTIDE SEQUENCE</scope>
</reference>
<proteinExistence type="predicted"/>
<dbReference type="EMBL" id="LR797195">
    <property type="protein sequence ID" value="CAB4193768.1"/>
    <property type="molecule type" value="Genomic_DNA"/>
</dbReference>
<dbReference type="GO" id="GO:0016787">
    <property type="term" value="F:hydrolase activity"/>
    <property type="evidence" value="ECO:0007669"/>
    <property type="project" value="UniProtKB-KW"/>
</dbReference>
<dbReference type="InterPro" id="IPR042047">
    <property type="entry name" value="SleB_dom1"/>
</dbReference>
<organism evidence="2">
    <name type="scientific">uncultured Caudovirales phage</name>
    <dbReference type="NCBI Taxonomy" id="2100421"/>
    <lineage>
        <taxon>Viruses</taxon>
        <taxon>Duplodnaviria</taxon>
        <taxon>Heunggongvirae</taxon>
        <taxon>Uroviricota</taxon>
        <taxon>Caudoviricetes</taxon>
        <taxon>Peduoviridae</taxon>
        <taxon>Maltschvirus</taxon>
        <taxon>Maltschvirus maltsch</taxon>
    </lineage>
</organism>
<dbReference type="Gene3D" id="1.10.10.2520">
    <property type="entry name" value="Cell wall hydrolase SleB, domain 1"/>
    <property type="match status" value="1"/>
</dbReference>
<protein>
    <submittedName>
        <fullName evidence="2">Cell wall hydrolase, SleB</fullName>
    </submittedName>
</protein>
<gene>
    <name evidence="3" type="ORF">UFOVP1247_146</name>
    <name evidence="2" type="ORF">UFOVP970_186</name>
</gene>
<keyword evidence="2" id="KW-0378">Hydrolase</keyword>
<dbReference type="EMBL" id="LR796916">
    <property type="protein sequence ID" value="CAB4175417.1"/>
    <property type="molecule type" value="Genomic_DNA"/>
</dbReference>
<evidence type="ECO:0000313" key="2">
    <source>
        <dbReference type="EMBL" id="CAB4175417.1"/>
    </source>
</evidence>